<feature type="domain" description="PRC-barrel" evidence="1">
    <location>
        <begin position="21"/>
        <end position="86"/>
    </location>
</feature>
<gene>
    <name evidence="2" type="ORF">QJT80_03315</name>
</gene>
<proteinExistence type="predicted"/>
<name>A0AA95H5W8_9GAMM</name>
<protein>
    <submittedName>
        <fullName evidence="2">PRC-barrel domain-containing protein</fullName>
    </submittedName>
</protein>
<reference evidence="2" key="2">
    <citation type="submission" date="2023-04" db="EMBL/GenBank/DDBJ databases">
        <authorList>
            <person name="Beletskiy A.V."/>
            <person name="Mardanov A.V."/>
            <person name="Ravin N.V."/>
        </authorList>
    </citation>
    <scope>NUCLEOTIDE SEQUENCE</scope>
    <source>
        <strain evidence="2">GKL-01</strain>
    </source>
</reference>
<organism evidence="2">
    <name type="scientific">Candidatus Thiocaldithrix dubininis</name>
    <dbReference type="NCBI Taxonomy" id="3080823"/>
    <lineage>
        <taxon>Bacteria</taxon>
        <taxon>Pseudomonadati</taxon>
        <taxon>Pseudomonadota</taxon>
        <taxon>Gammaproteobacteria</taxon>
        <taxon>Thiotrichales</taxon>
        <taxon>Thiotrichaceae</taxon>
        <taxon>Candidatus Thiocaldithrix</taxon>
    </lineage>
</organism>
<evidence type="ECO:0000313" key="2">
    <source>
        <dbReference type="EMBL" id="WGZ91507.1"/>
    </source>
</evidence>
<dbReference type="InterPro" id="IPR011033">
    <property type="entry name" value="PRC_barrel-like_sf"/>
</dbReference>
<evidence type="ECO:0000259" key="1">
    <source>
        <dbReference type="Pfam" id="PF05239"/>
    </source>
</evidence>
<accession>A0AA95H5W8</accession>
<dbReference type="Proteomes" id="UP001300672">
    <property type="component" value="Chromosome"/>
</dbReference>
<reference evidence="2" key="1">
    <citation type="journal article" date="2023" name="Int. J. Mol. Sci.">
        <title>Metagenomics Revealed a New Genus 'Candidatus Thiocaldithrix dubininis' gen. nov., sp. nov. and a New Species 'Candidatus Thiothrix putei' sp. nov. in the Family Thiotrichaceae, Some Members of Which Have Traits of Both Na+- and H+-Motive Energetics.</title>
        <authorList>
            <person name="Ravin N.V."/>
            <person name="Muntyan M.S."/>
            <person name="Smolyakov D.D."/>
            <person name="Rudenko T.S."/>
            <person name="Beletsky A.V."/>
            <person name="Mardanov A.V."/>
            <person name="Grabovich M.Y."/>
        </authorList>
    </citation>
    <scope>NUCLEOTIDE SEQUENCE</scope>
    <source>
        <strain evidence="2">GKL-01</strain>
    </source>
</reference>
<dbReference type="InterPro" id="IPR027275">
    <property type="entry name" value="PRC-brl_dom"/>
</dbReference>
<dbReference type="SUPFAM" id="SSF50346">
    <property type="entry name" value="PRC-barrel domain"/>
    <property type="match status" value="1"/>
</dbReference>
<dbReference type="Pfam" id="PF05239">
    <property type="entry name" value="PRC"/>
    <property type="match status" value="1"/>
</dbReference>
<dbReference type="PANTHER" id="PTHR36505:SF1">
    <property type="entry name" value="BLR1072 PROTEIN"/>
    <property type="match status" value="1"/>
</dbReference>
<dbReference type="EMBL" id="CP124755">
    <property type="protein sequence ID" value="WGZ91507.1"/>
    <property type="molecule type" value="Genomic_DNA"/>
</dbReference>
<dbReference type="PANTHER" id="PTHR36505">
    <property type="entry name" value="BLR1072 PROTEIN"/>
    <property type="match status" value="1"/>
</dbReference>
<dbReference type="Gene3D" id="2.30.30.240">
    <property type="entry name" value="PRC-barrel domain"/>
    <property type="match status" value="1"/>
</dbReference>
<dbReference type="KEGG" id="tdu:QJT80_03315"/>
<dbReference type="AlphaFoldDB" id="A0AA95H5W8"/>
<sequence length="105" mass="11261">MDKFARLTLDAMTGVTVGMSAKHDIIGQDVYNDQDEKVGKVEDVLIAPDDTATYGIVGVGGFLGMGTHNVAVPVGFFSQSDDGYLMLRGATKDLLKQAPEFKYDA</sequence>